<dbReference type="EMBL" id="BRXU01000018">
    <property type="protein sequence ID" value="GLC57252.1"/>
    <property type="molecule type" value="Genomic_DNA"/>
</dbReference>
<evidence type="ECO:0000313" key="3">
    <source>
        <dbReference type="Proteomes" id="UP001165080"/>
    </source>
</evidence>
<dbReference type="Proteomes" id="UP001165080">
    <property type="component" value="Unassembled WGS sequence"/>
</dbReference>
<dbReference type="AlphaFoldDB" id="A0A9W6F5I5"/>
<reference evidence="2 3" key="1">
    <citation type="journal article" date="2023" name="Commun. Biol.">
        <title>Reorganization of the ancestral sex-determining regions during the evolution of trioecy in Pleodorina starrii.</title>
        <authorList>
            <person name="Takahashi K."/>
            <person name="Suzuki S."/>
            <person name="Kawai-Toyooka H."/>
            <person name="Yamamoto K."/>
            <person name="Hamaji T."/>
            <person name="Ootsuki R."/>
            <person name="Yamaguchi H."/>
            <person name="Kawachi M."/>
            <person name="Higashiyama T."/>
            <person name="Nozaki H."/>
        </authorList>
    </citation>
    <scope>NUCLEOTIDE SEQUENCE [LARGE SCALE GENOMIC DNA]</scope>
    <source>
        <strain evidence="2 3">NIES-4479</strain>
    </source>
</reference>
<evidence type="ECO:0000313" key="2">
    <source>
        <dbReference type="EMBL" id="GLC57252.1"/>
    </source>
</evidence>
<feature type="compositionally biased region" description="Low complexity" evidence="1">
    <location>
        <begin position="379"/>
        <end position="392"/>
    </location>
</feature>
<organism evidence="2 3">
    <name type="scientific">Pleodorina starrii</name>
    <dbReference type="NCBI Taxonomy" id="330485"/>
    <lineage>
        <taxon>Eukaryota</taxon>
        <taxon>Viridiplantae</taxon>
        <taxon>Chlorophyta</taxon>
        <taxon>core chlorophytes</taxon>
        <taxon>Chlorophyceae</taxon>
        <taxon>CS clade</taxon>
        <taxon>Chlamydomonadales</taxon>
        <taxon>Volvocaceae</taxon>
        <taxon>Pleodorina</taxon>
    </lineage>
</organism>
<gene>
    <name evidence="2" type="primary">PLEST009258</name>
    <name evidence="2" type="ORF">PLESTB_001204000</name>
</gene>
<protein>
    <submittedName>
        <fullName evidence="2">Uncharacterized protein</fullName>
    </submittedName>
</protein>
<keyword evidence="3" id="KW-1185">Reference proteome</keyword>
<feature type="compositionally biased region" description="Low complexity" evidence="1">
    <location>
        <begin position="434"/>
        <end position="455"/>
    </location>
</feature>
<feature type="compositionally biased region" description="Low complexity" evidence="1">
    <location>
        <begin position="692"/>
        <end position="753"/>
    </location>
</feature>
<feature type="region of interest" description="Disordered" evidence="1">
    <location>
        <begin position="286"/>
        <end position="350"/>
    </location>
</feature>
<comment type="caution">
    <text evidence="2">The sequence shown here is derived from an EMBL/GenBank/DDBJ whole genome shotgun (WGS) entry which is preliminary data.</text>
</comment>
<dbReference type="OrthoDB" id="547017at2759"/>
<dbReference type="PANTHER" id="PTHR33995:SF8">
    <property type="entry name" value="PRION-LIKE-(Q_N-RICH)-DOMAIN-BEARING PROTEIN"/>
    <property type="match status" value="1"/>
</dbReference>
<evidence type="ECO:0000256" key="1">
    <source>
        <dbReference type="SAM" id="MobiDB-lite"/>
    </source>
</evidence>
<accession>A0A9W6F5I5</accession>
<feature type="compositionally biased region" description="Pro residues" evidence="1">
    <location>
        <begin position="415"/>
        <end position="433"/>
    </location>
</feature>
<proteinExistence type="predicted"/>
<feature type="region of interest" description="Disordered" evidence="1">
    <location>
        <begin position="372"/>
        <end position="475"/>
    </location>
</feature>
<dbReference type="PANTHER" id="PTHR33995">
    <property type="entry name" value="PROTEIN CBG18546"/>
    <property type="match status" value="1"/>
</dbReference>
<feature type="region of interest" description="Disordered" evidence="1">
    <location>
        <begin position="662"/>
        <end position="753"/>
    </location>
</feature>
<feature type="compositionally biased region" description="Low complexity" evidence="1">
    <location>
        <begin position="307"/>
        <end position="350"/>
    </location>
</feature>
<name>A0A9W6F5I5_9CHLO</name>
<feature type="compositionally biased region" description="Low complexity" evidence="1">
    <location>
        <begin position="672"/>
        <end position="682"/>
    </location>
</feature>
<sequence>MSRRAAGADNGEVRGENAQSYTYGHNLLTPENVQKLADQANYWAVILKFENNEEAPAHGLFPKAGLMGLYEQNRLCRATMLAGFKTTRSPKRPVPACFFRTLDFLLQYVAAGNSYRAITDKEEAKGFPPAAWCRPPVVSAREEAEVMTAVALEGAPPVALARAPATDPIRLFYASRSWCIIHQFATTAASARVTVGVSPAEVYGMYCDGALSEYLPMLGLVEEAPAANTWAPPCVMVPLGALLYMHEHGRPYLPLTLSELREVRNNGIMSVAVRPDARPMRLPPGVWPAPEHSTGAAALPPGMEQHPAAASTAGAAAGPSASGRGAGGAAAAAGTRSQQRPDAGPTVTAAAAAAGGRQAGGAAAATAAAAGRGAGGVAGSSPARGNGVAETAPPAPEPEPDPILNSANWIMPQPFNTPIPPPPPEASEPPPAAAPADADAAGGAATANGVADAAGAGSGAAGLPPSPFLQSNDGLQPTFETPALRLFLGERGQAGLSANWWYVDGETNAIKGPYSPEAMLLSCITPCCEVHDETLVCGTEADVRLPMVPPRAAFLPLGELMGEVLGGSYALVSRVEIVSPLARSFLANRIRQPKQPVALAPAPGSAPVVIAVQAQAQPQQQQQPQPPQLQQLQLQTALSGAAAALGTAATAGQLSPVSVVQVVAPSPPPPQQQQQQQQQPAAHSVLQPPFQPQQQHQQPQQYQQAPQHQQQQQPQYQQQQPQQQQPQYQQQQAQQHQQPQYQQQQAQQQQQAPVFPAQGGAVRGMLLPPHLMAARPHPVAAVGVGGGGMPVPAYTLPGSAVYLPQYGQPVPHGGQAVMAQPVLRGNVQIVQQHHTAPAQMGQQQQQQ</sequence>